<gene>
    <name evidence="2" type="ORF">OUZ56_018897</name>
</gene>
<sequence length="350" mass="38261">MSFNRNNKKLTPSHYVCFASMTIAFICVTALIVMATDPRRYQNPPCTMDPTFVQCSLKPGQSTFPMENPPDLGEKKLENSVTSLTMSNVNDVTNNKSDTFGTKRTPQAKSFPLFGPDNATEDDLVVLFPNSSSKLSPTHLSAVKPEVIASLEKEESDLLATMIEILGITFEDLTDVVSKESNPELKAQLVKFLDIVTFVAENNEIEGNTLDTVKYGIGLDPLATSSDRKPFGKSLIPAFNTEDSEGDFEKPNNGMKSKLIDASITRNGIASSDIGYKKVSEMTDIIDSDFQLDIVKTTGRISEANTYNPAVMQKVGVPASSEPSEEFQLEITKSFSSIGFSDASVRVFKA</sequence>
<accession>A0ABQ9ZA31</accession>
<organism evidence="2 3">
    <name type="scientific">Daphnia magna</name>
    <dbReference type="NCBI Taxonomy" id="35525"/>
    <lineage>
        <taxon>Eukaryota</taxon>
        <taxon>Metazoa</taxon>
        <taxon>Ecdysozoa</taxon>
        <taxon>Arthropoda</taxon>
        <taxon>Crustacea</taxon>
        <taxon>Branchiopoda</taxon>
        <taxon>Diplostraca</taxon>
        <taxon>Cladocera</taxon>
        <taxon>Anomopoda</taxon>
        <taxon>Daphniidae</taxon>
        <taxon>Daphnia</taxon>
    </lineage>
</organism>
<keyword evidence="1" id="KW-0472">Membrane</keyword>
<feature type="transmembrane region" description="Helical" evidence="1">
    <location>
        <begin position="12"/>
        <end position="35"/>
    </location>
</feature>
<keyword evidence="1" id="KW-1133">Transmembrane helix</keyword>
<dbReference type="Proteomes" id="UP001234178">
    <property type="component" value="Unassembled WGS sequence"/>
</dbReference>
<evidence type="ECO:0000313" key="2">
    <source>
        <dbReference type="EMBL" id="KAK4009751.1"/>
    </source>
</evidence>
<keyword evidence="1" id="KW-0812">Transmembrane</keyword>
<protein>
    <submittedName>
        <fullName evidence="2">Uncharacterized protein</fullName>
    </submittedName>
</protein>
<evidence type="ECO:0000313" key="3">
    <source>
        <dbReference type="Proteomes" id="UP001234178"/>
    </source>
</evidence>
<evidence type="ECO:0000256" key="1">
    <source>
        <dbReference type="SAM" id="Phobius"/>
    </source>
</evidence>
<name>A0ABQ9ZA31_9CRUS</name>
<proteinExistence type="predicted"/>
<dbReference type="EMBL" id="JAOYFB010000003">
    <property type="protein sequence ID" value="KAK4009751.1"/>
    <property type="molecule type" value="Genomic_DNA"/>
</dbReference>
<keyword evidence="3" id="KW-1185">Reference proteome</keyword>
<reference evidence="2 3" key="1">
    <citation type="journal article" date="2023" name="Nucleic Acids Res.">
        <title>The hologenome of Daphnia magna reveals possible DNA methylation and microbiome-mediated evolution of the host genome.</title>
        <authorList>
            <person name="Chaturvedi A."/>
            <person name="Li X."/>
            <person name="Dhandapani V."/>
            <person name="Marshall H."/>
            <person name="Kissane S."/>
            <person name="Cuenca-Cambronero M."/>
            <person name="Asole G."/>
            <person name="Calvet F."/>
            <person name="Ruiz-Romero M."/>
            <person name="Marangio P."/>
            <person name="Guigo R."/>
            <person name="Rago D."/>
            <person name="Mirbahai L."/>
            <person name="Eastwood N."/>
            <person name="Colbourne J.K."/>
            <person name="Zhou J."/>
            <person name="Mallon E."/>
            <person name="Orsini L."/>
        </authorList>
    </citation>
    <scope>NUCLEOTIDE SEQUENCE [LARGE SCALE GENOMIC DNA]</scope>
    <source>
        <strain evidence="2">LRV0_1</strain>
    </source>
</reference>
<comment type="caution">
    <text evidence="2">The sequence shown here is derived from an EMBL/GenBank/DDBJ whole genome shotgun (WGS) entry which is preliminary data.</text>
</comment>